<dbReference type="SUPFAM" id="SSF55785">
    <property type="entry name" value="PYP-like sensor domain (PAS domain)"/>
    <property type="match status" value="2"/>
</dbReference>
<dbReference type="PANTHER" id="PTHR33745:SF3">
    <property type="entry name" value="RSBT CO-ANTAGONIST PROTEIN RSBRC"/>
    <property type="match status" value="1"/>
</dbReference>
<protein>
    <submittedName>
        <fullName evidence="5">PAS domain S-box protein</fullName>
    </submittedName>
</protein>
<dbReference type="InterPro" id="IPR001610">
    <property type="entry name" value="PAC"/>
</dbReference>
<organism evidence="5 6">
    <name type="scientific">Streptomyces triticiradicis</name>
    <dbReference type="NCBI Taxonomy" id="2651189"/>
    <lineage>
        <taxon>Bacteria</taxon>
        <taxon>Bacillati</taxon>
        <taxon>Actinomycetota</taxon>
        <taxon>Actinomycetes</taxon>
        <taxon>Kitasatosporales</taxon>
        <taxon>Streptomycetaceae</taxon>
        <taxon>Streptomyces</taxon>
    </lineage>
</organism>
<dbReference type="Gene3D" id="3.30.750.24">
    <property type="entry name" value="STAS domain"/>
    <property type="match status" value="1"/>
</dbReference>
<dbReference type="Pfam" id="PF01740">
    <property type="entry name" value="STAS"/>
    <property type="match status" value="1"/>
</dbReference>
<dbReference type="GO" id="GO:0006355">
    <property type="term" value="P:regulation of DNA-templated transcription"/>
    <property type="evidence" value="ECO:0007669"/>
    <property type="project" value="InterPro"/>
</dbReference>
<dbReference type="InterPro" id="IPR013767">
    <property type="entry name" value="PAS_fold"/>
</dbReference>
<comment type="caution">
    <text evidence="5">The sequence shown here is derived from an EMBL/GenBank/DDBJ whole genome shotgun (WGS) entry which is preliminary data.</text>
</comment>
<evidence type="ECO:0000259" key="4">
    <source>
        <dbReference type="PROSITE" id="PS50801"/>
    </source>
</evidence>
<proteinExistence type="predicted"/>
<dbReference type="PROSITE" id="PS50801">
    <property type="entry name" value="STAS"/>
    <property type="match status" value="1"/>
</dbReference>
<feature type="domain" description="STAS" evidence="4">
    <location>
        <begin position="271"/>
        <end position="382"/>
    </location>
</feature>
<evidence type="ECO:0000256" key="1">
    <source>
        <dbReference type="ARBA" id="ARBA00022553"/>
    </source>
</evidence>
<dbReference type="InterPro" id="IPR051932">
    <property type="entry name" value="Bact_StressResp_Reg"/>
</dbReference>
<dbReference type="InterPro" id="IPR002645">
    <property type="entry name" value="STAS_dom"/>
</dbReference>
<dbReference type="PROSITE" id="PS50112">
    <property type="entry name" value="PAS"/>
    <property type="match status" value="2"/>
</dbReference>
<keyword evidence="1" id="KW-0597">Phosphoprotein</keyword>
<name>A0A7J5D1N0_9ACTN</name>
<feature type="domain" description="PAC" evidence="3">
    <location>
        <begin position="212"/>
        <end position="262"/>
    </location>
</feature>
<keyword evidence="6" id="KW-1185">Reference proteome</keyword>
<dbReference type="InterPro" id="IPR000014">
    <property type="entry name" value="PAS"/>
</dbReference>
<dbReference type="Gene3D" id="3.30.450.20">
    <property type="entry name" value="PAS domain"/>
    <property type="match status" value="2"/>
</dbReference>
<dbReference type="InterPro" id="IPR036513">
    <property type="entry name" value="STAS_dom_sf"/>
</dbReference>
<dbReference type="EMBL" id="WBKG01000071">
    <property type="protein sequence ID" value="KAB1976923.1"/>
    <property type="molecule type" value="Genomic_DNA"/>
</dbReference>
<dbReference type="InterPro" id="IPR000700">
    <property type="entry name" value="PAS-assoc_C"/>
</dbReference>
<dbReference type="Pfam" id="PF13426">
    <property type="entry name" value="PAS_9"/>
    <property type="match status" value="1"/>
</dbReference>
<dbReference type="SUPFAM" id="SSF52091">
    <property type="entry name" value="SpoIIaa-like"/>
    <property type="match status" value="1"/>
</dbReference>
<reference evidence="5 6" key="1">
    <citation type="submission" date="2019-09" db="EMBL/GenBank/DDBJ databases">
        <title>Isolation and identification of active actinomycetes.</title>
        <authorList>
            <person name="Yu Z."/>
            <person name="Han C."/>
            <person name="Yu B."/>
        </authorList>
    </citation>
    <scope>NUCLEOTIDE SEQUENCE [LARGE SCALE GENOMIC DNA]</scope>
    <source>
        <strain evidence="5 6">NEAU-H2</strain>
    </source>
</reference>
<dbReference type="Proteomes" id="UP000442990">
    <property type="component" value="Unassembled WGS sequence"/>
</dbReference>
<dbReference type="AlphaFoldDB" id="A0A7J5D1N0"/>
<evidence type="ECO:0000259" key="3">
    <source>
        <dbReference type="PROSITE" id="PS50113"/>
    </source>
</evidence>
<feature type="domain" description="PAC" evidence="3">
    <location>
        <begin position="89"/>
        <end position="141"/>
    </location>
</feature>
<feature type="domain" description="PAS" evidence="2">
    <location>
        <begin position="135"/>
        <end position="187"/>
    </location>
</feature>
<sequence>MTTPPEGDQDPQADLRDLEAMLDAVTDQAIVGLGPDGDVVRWSRTAEALTGHAEAEVLGRSASVLHTEEDRTAAVMEQELESARQDGRREFQGWRVRKNGERFLARIALTPVRDEAGAVTGFVKVFQDVTESARVESLFHGLLESAPDAMVIVGADARIVLVNRQTEALFGFERAELMGREIEVLVPPRFHGRHVGHRNGFLSDPRLRPMGAGLELSGMRRDGTEFPVEISLSPLETAEGRLVVAAIRDVTERRETEQRLLRQRDEILELSTPVIQVWDKVLALPIIGTLDTLRATRLTEGLLEKIAQTQAEVAILDISGVPTIDTQVAQHLLKTVQAAGLMGTVSIMSGVRPETAQSMVHLGIDMGRLRSRNTLQDALQLALAVLAERTGTAATAARSLMSGEPQ</sequence>
<feature type="domain" description="PAS" evidence="2">
    <location>
        <begin position="14"/>
        <end position="87"/>
    </location>
</feature>
<evidence type="ECO:0000313" key="6">
    <source>
        <dbReference type="Proteomes" id="UP000442990"/>
    </source>
</evidence>
<dbReference type="PANTHER" id="PTHR33745">
    <property type="entry name" value="RSBT ANTAGONIST PROTEIN RSBS-RELATED"/>
    <property type="match status" value="1"/>
</dbReference>
<dbReference type="SMART" id="SM00091">
    <property type="entry name" value="PAS"/>
    <property type="match status" value="2"/>
</dbReference>
<accession>A0A7J5D1N0</accession>
<dbReference type="NCBIfam" id="TIGR00229">
    <property type="entry name" value="sensory_box"/>
    <property type="match status" value="2"/>
</dbReference>
<dbReference type="InterPro" id="IPR035965">
    <property type="entry name" value="PAS-like_dom_sf"/>
</dbReference>
<gene>
    <name evidence="5" type="ORF">F8144_43245</name>
</gene>
<dbReference type="SMART" id="SM00086">
    <property type="entry name" value="PAC"/>
    <property type="match status" value="2"/>
</dbReference>
<dbReference type="RefSeq" id="WP_151474893.1">
    <property type="nucleotide sequence ID" value="NZ_WBKG01000071.1"/>
</dbReference>
<dbReference type="Pfam" id="PF00989">
    <property type="entry name" value="PAS"/>
    <property type="match status" value="1"/>
</dbReference>
<dbReference type="CDD" id="cd07041">
    <property type="entry name" value="STAS_RsbR_RsbS_like"/>
    <property type="match status" value="1"/>
</dbReference>
<dbReference type="CDD" id="cd00130">
    <property type="entry name" value="PAS"/>
    <property type="match status" value="2"/>
</dbReference>
<dbReference type="PROSITE" id="PS50113">
    <property type="entry name" value="PAC"/>
    <property type="match status" value="2"/>
</dbReference>
<evidence type="ECO:0000259" key="2">
    <source>
        <dbReference type="PROSITE" id="PS50112"/>
    </source>
</evidence>
<evidence type="ECO:0000313" key="5">
    <source>
        <dbReference type="EMBL" id="KAB1976923.1"/>
    </source>
</evidence>